<gene>
    <name evidence="2" type="ORF">KK083_17085</name>
</gene>
<organism evidence="2 3">
    <name type="scientific">Chryseosolibacter histidini</name>
    <dbReference type="NCBI Taxonomy" id="2782349"/>
    <lineage>
        <taxon>Bacteria</taxon>
        <taxon>Pseudomonadati</taxon>
        <taxon>Bacteroidota</taxon>
        <taxon>Cytophagia</taxon>
        <taxon>Cytophagales</taxon>
        <taxon>Chryseotaleaceae</taxon>
        <taxon>Chryseosolibacter</taxon>
    </lineage>
</organism>
<name>A0AAP2DLM9_9BACT</name>
<evidence type="ECO:0000259" key="1">
    <source>
        <dbReference type="Pfam" id="PF13349"/>
    </source>
</evidence>
<dbReference type="Pfam" id="PF13349">
    <property type="entry name" value="DUF4097"/>
    <property type="match status" value="1"/>
</dbReference>
<dbReference type="InterPro" id="IPR025164">
    <property type="entry name" value="Toastrack_DUF4097"/>
</dbReference>
<feature type="domain" description="DUF4097" evidence="1">
    <location>
        <begin position="37"/>
        <end position="277"/>
    </location>
</feature>
<protein>
    <submittedName>
        <fullName evidence="2">DUF4097 family beta strand repeat protein</fullName>
    </submittedName>
</protein>
<dbReference type="AlphaFoldDB" id="A0AAP2DLM9"/>
<dbReference type="RefSeq" id="WP_254165077.1">
    <property type="nucleotide sequence ID" value="NZ_JAHESF010000016.1"/>
</dbReference>
<reference evidence="2 3" key="1">
    <citation type="submission" date="2021-05" db="EMBL/GenBank/DDBJ databases">
        <title>A Polyphasic approach of four new species of the genus Ohtaekwangia: Ohtaekwangia histidinii sp. nov., Ohtaekwangia cretensis sp. nov., Ohtaekwangia indiensis sp. nov., Ohtaekwangia reichenbachii sp. nov. from diverse environment.</title>
        <authorList>
            <person name="Octaviana S."/>
        </authorList>
    </citation>
    <scope>NUCLEOTIDE SEQUENCE [LARGE SCALE GENOMIC DNA]</scope>
    <source>
        <strain evidence="2 3">PWU4</strain>
    </source>
</reference>
<dbReference type="Proteomes" id="UP001319200">
    <property type="component" value="Unassembled WGS sequence"/>
</dbReference>
<proteinExistence type="predicted"/>
<accession>A0AAP2DLM9</accession>
<evidence type="ECO:0000313" key="3">
    <source>
        <dbReference type="Proteomes" id="UP001319200"/>
    </source>
</evidence>
<evidence type="ECO:0000313" key="2">
    <source>
        <dbReference type="EMBL" id="MBT1698610.1"/>
    </source>
</evidence>
<sequence length="286" mass="31592">MKNFYIVFFSLVISVAAAQDGEFHLDKVYKISKNGTIDLSSSDANVFITGSLRPDAHVKIDRKVTVKGLYSGQSEFTVEVTPTDEGLRIREHQNSFNTGFVSYYREDYRIEIEAPEGVSLTIRGDDGDYFIKNINGAISMSMDDADAEFTDCKGNQFSFRIDDGDIRMDKAKGSLEVDGDDADIEIRNAAFTSIRADIDDGDLIIETSLANNGEYNFRAQDGLVSLDITSGGGEFDIRHDDGHVSTQGSFKTSYESEDHKKLTLANGTAKVNVRGDDARVRLSARN</sequence>
<dbReference type="EMBL" id="JAHESF010000016">
    <property type="protein sequence ID" value="MBT1698610.1"/>
    <property type="molecule type" value="Genomic_DNA"/>
</dbReference>
<keyword evidence="3" id="KW-1185">Reference proteome</keyword>
<comment type="caution">
    <text evidence="2">The sequence shown here is derived from an EMBL/GenBank/DDBJ whole genome shotgun (WGS) entry which is preliminary data.</text>
</comment>